<gene>
    <name evidence="1" type="ORF">LCGC14_1467830</name>
</gene>
<accession>A0A0F9LTM9</accession>
<sequence>MVGQTKYKTKADEKRLTGVSQIGCLPCMIDGWNDVPATVQHITEGGVRLEDEHQKTYPSCPWHHQAQPPDKCRGSTSIAKRRFGPSFAKSKREFAIAYGSERDLVAITDALLRVIESERLRGGYLDPKSLGKVAVELHREIVLGLTVRRG</sequence>
<evidence type="ECO:0000313" key="1">
    <source>
        <dbReference type="EMBL" id="KKM67755.1"/>
    </source>
</evidence>
<name>A0A0F9LTM9_9ZZZZ</name>
<comment type="caution">
    <text evidence="1">The sequence shown here is derived from an EMBL/GenBank/DDBJ whole genome shotgun (WGS) entry which is preliminary data.</text>
</comment>
<dbReference type="Gene3D" id="3.30.40.190">
    <property type="match status" value="1"/>
</dbReference>
<dbReference type="InterPro" id="IPR031875">
    <property type="entry name" value="RecA_dep_nuc"/>
</dbReference>
<organism evidence="1">
    <name type="scientific">marine sediment metagenome</name>
    <dbReference type="NCBI Taxonomy" id="412755"/>
    <lineage>
        <taxon>unclassified sequences</taxon>
        <taxon>metagenomes</taxon>
        <taxon>ecological metagenomes</taxon>
    </lineage>
</organism>
<protein>
    <submittedName>
        <fullName evidence="1">Uncharacterized protein</fullName>
    </submittedName>
</protein>
<dbReference type="EMBL" id="LAZR01010292">
    <property type="protein sequence ID" value="KKM67755.1"/>
    <property type="molecule type" value="Genomic_DNA"/>
</dbReference>
<dbReference type="AlphaFoldDB" id="A0A0F9LTM9"/>
<reference evidence="1" key="1">
    <citation type="journal article" date="2015" name="Nature">
        <title>Complex archaea that bridge the gap between prokaryotes and eukaryotes.</title>
        <authorList>
            <person name="Spang A."/>
            <person name="Saw J.H."/>
            <person name="Jorgensen S.L."/>
            <person name="Zaremba-Niedzwiedzka K."/>
            <person name="Martijn J."/>
            <person name="Lind A.E."/>
            <person name="van Eijk R."/>
            <person name="Schleper C."/>
            <person name="Guy L."/>
            <person name="Ettema T.J."/>
        </authorList>
    </citation>
    <scope>NUCLEOTIDE SEQUENCE</scope>
</reference>
<proteinExistence type="predicted"/>
<dbReference type="Pfam" id="PF16786">
    <property type="entry name" value="RecA_dep_nuc"/>
    <property type="match status" value="1"/>
</dbReference>